<name>A0A450S944_9GAMM</name>
<dbReference type="AlphaFoldDB" id="A0A450S944"/>
<organism evidence="1">
    <name type="scientific">Candidatus Kentrum sp. DK</name>
    <dbReference type="NCBI Taxonomy" id="2126562"/>
    <lineage>
        <taxon>Bacteria</taxon>
        <taxon>Pseudomonadati</taxon>
        <taxon>Pseudomonadota</taxon>
        <taxon>Gammaproteobacteria</taxon>
        <taxon>Candidatus Kentrum</taxon>
    </lineage>
</organism>
<dbReference type="InterPro" id="IPR029060">
    <property type="entry name" value="PIN-like_dom_sf"/>
</dbReference>
<gene>
    <name evidence="1" type="ORF">BECKDK2373B_GA0170837_102058</name>
    <name evidence="2" type="ORF">BECKDK2373C_GA0170839_10575</name>
</gene>
<dbReference type="SUPFAM" id="SSF88723">
    <property type="entry name" value="PIN domain-like"/>
    <property type="match status" value="1"/>
</dbReference>
<evidence type="ECO:0008006" key="3">
    <source>
        <dbReference type="Google" id="ProtNLM"/>
    </source>
</evidence>
<sequence length="45" mass="4920">MPNIVVDSGPLIALFDGDDKFHERAVTFVRDVRGAMLTNLGACRT</sequence>
<dbReference type="Gene3D" id="3.40.50.1010">
    <property type="entry name" value="5'-nuclease"/>
    <property type="match status" value="1"/>
</dbReference>
<accession>A0A450S944</accession>
<evidence type="ECO:0000313" key="2">
    <source>
        <dbReference type="EMBL" id="VFJ57039.1"/>
    </source>
</evidence>
<dbReference type="EMBL" id="CAADEX010000020">
    <property type="protein sequence ID" value="VFJ48457.1"/>
    <property type="molecule type" value="Genomic_DNA"/>
</dbReference>
<reference evidence="1" key="1">
    <citation type="submission" date="2019-02" db="EMBL/GenBank/DDBJ databases">
        <authorList>
            <person name="Gruber-Vodicka R. H."/>
            <person name="Seah K. B. B."/>
        </authorList>
    </citation>
    <scope>NUCLEOTIDE SEQUENCE</scope>
    <source>
        <strain evidence="2">BECK_DK161</strain>
        <strain evidence="1">BECK_DK47</strain>
    </source>
</reference>
<dbReference type="EMBL" id="CAADEY010000057">
    <property type="protein sequence ID" value="VFJ57039.1"/>
    <property type="molecule type" value="Genomic_DNA"/>
</dbReference>
<proteinExistence type="predicted"/>
<evidence type="ECO:0000313" key="1">
    <source>
        <dbReference type="EMBL" id="VFJ48457.1"/>
    </source>
</evidence>
<protein>
    <recommendedName>
        <fullName evidence="3">PIN domain-containing protein</fullName>
    </recommendedName>
</protein>